<dbReference type="InterPro" id="IPR001173">
    <property type="entry name" value="Glyco_trans_2-like"/>
</dbReference>
<organism evidence="2 3">
    <name type="scientific">Candidatus Buchananbacteria bacterium CG10_big_fil_rev_8_21_14_0_10_33_19</name>
    <dbReference type="NCBI Taxonomy" id="1974525"/>
    <lineage>
        <taxon>Bacteria</taxon>
        <taxon>Candidatus Buchananiibacteriota</taxon>
    </lineage>
</organism>
<dbReference type="EMBL" id="PEZY01000012">
    <property type="protein sequence ID" value="PIS05921.1"/>
    <property type="molecule type" value="Genomic_DNA"/>
</dbReference>
<evidence type="ECO:0000313" key="2">
    <source>
        <dbReference type="EMBL" id="PIS05921.1"/>
    </source>
</evidence>
<dbReference type="GO" id="GO:0016740">
    <property type="term" value="F:transferase activity"/>
    <property type="evidence" value="ECO:0007669"/>
    <property type="project" value="UniProtKB-KW"/>
</dbReference>
<gene>
    <name evidence="2" type="ORF">COT80_04095</name>
</gene>
<name>A0A2H0W5N8_9BACT</name>
<dbReference type="Gene3D" id="3.90.550.10">
    <property type="entry name" value="Spore Coat Polysaccharide Biosynthesis Protein SpsA, Chain A"/>
    <property type="match status" value="1"/>
</dbReference>
<evidence type="ECO:0000313" key="3">
    <source>
        <dbReference type="Proteomes" id="UP000229056"/>
    </source>
</evidence>
<reference evidence="3" key="1">
    <citation type="submission" date="2017-09" db="EMBL/GenBank/DDBJ databases">
        <title>Depth-based differentiation of microbial function through sediment-hosted aquifers and enrichment of novel symbionts in the deep terrestrial subsurface.</title>
        <authorList>
            <person name="Probst A.J."/>
            <person name="Ladd B."/>
            <person name="Jarett J.K."/>
            <person name="Geller-Mcgrath D.E."/>
            <person name="Sieber C.M.K."/>
            <person name="Emerson J.B."/>
            <person name="Anantharaman K."/>
            <person name="Thomas B.C."/>
            <person name="Malmstrom R."/>
            <person name="Stieglmeier M."/>
            <person name="Klingl A."/>
            <person name="Woyke T."/>
            <person name="Ryan C.M."/>
            <person name="Banfield J.F."/>
        </authorList>
    </citation>
    <scope>NUCLEOTIDE SEQUENCE [LARGE SCALE GENOMIC DNA]</scope>
</reference>
<evidence type="ECO:0000259" key="1">
    <source>
        <dbReference type="Pfam" id="PF00535"/>
    </source>
</evidence>
<protein>
    <submittedName>
        <fullName evidence="2">Glycosyl transferase family 2</fullName>
    </submittedName>
</protein>
<keyword evidence="2" id="KW-0808">Transferase</keyword>
<feature type="domain" description="Glycosyltransferase 2-like" evidence="1">
    <location>
        <begin position="11"/>
        <end position="142"/>
    </location>
</feature>
<dbReference type="Proteomes" id="UP000229056">
    <property type="component" value="Unassembled WGS sequence"/>
</dbReference>
<dbReference type="AlphaFoldDB" id="A0A2H0W5N8"/>
<dbReference type="PANTHER" id="PTHR48090:SF7">
    <property type="entry name" value="RFBJ PROTEIN"/>
    <property type="match status" value="1"/>
</dbReference>
<dbReference type="InterPro" id="IPR050256">
    <property type="entry name" value="Glycosyltransferase_2"/>
</dbReference>
<accession>A0A2H0W5N8</accession>
<proteinExistence type="predicted"/>
<dbReference type="PANTHER" id="PTHR48090">
    <property type="entry name" value="UNDECAPRENYL-PHOSPHATE 4-DEOXY-4-FORMAMIDO-L-ARABINOSE TRANSFERASE-RELATED"/>
    <property type="match status" value="1"/>
</dbReference>
<comment type="caution">
    <text evidence="2">The sequence shown here is derived from an EMBL/GenBank/DDBJ whole genome shotgun (WGS) entry which is preliminary data.</text>
</comment>
<dbReference type="SUPFAM" id="SSF53448">
    <property type="entry name" value="Nucleotide-diphospho-sugar transferases"/>
    <property type="match status" value="1"/>
</dbReference>
<sequence length="225" mass="25112">MTNHPKIQKVSLIIPAHNEAENISAVLSVAKKAKDVNEIIVIADACIDHTASIAKTFKVRVIERPKTQGKGSAMIAGVSAASGDIIMFADADLENLTTKHITQVLKPIISGKYTMSVGLRDRVFGLGALIPKIYPMYAIGGERAMTKDFFNSLPKDKNSLDFGIETVMNYYAKKHNLKVSYPILKNLHQVIKEKKYGFTQGFSDRLKLMRQVKRARKNMKNKTYL</sequence>
<dbReference type="Pfam" id="PF00535">
    <property type="entry name" value="Glycos_transf_2"/>
    <property type="match status" value="1"/>
</dbReference>
<dbReference type="InterPro" id="IPR029044">
    <property type="entry name" value="Nucleotide-diphossugar_trans"/>
</dbReference>
<dbReference type="CDD" id="cd04179">
    <property type="entry name" value="DPM_DPG-synthase_like"/>
    <property type="match status" value="1"/>
</dbReference>